<feature type="signal peptide" evidence="2">
    <location>
        <begin position="1"/>
        <end position="22"/>
    </location>
</feature>
<reference evidence="4 5" key="1">
    <citation type="submission" date="2018-05" db="EMBL/GenBank/DDBJ databases">
        <title>Genomic Encyclopedia of Archaeal and Bacterial Type Strains, Phase II (KMG-II): from individual species to whole genera.</title>
        <authorList>
            <person name="Goeker M."/>
        </authorList>
    </citation>
    <scope>NUCLEOTIDE SEQUENCE [LARGE SCALE GENOMIC DNA]</scope>
    <source>
        <strain evidence="4 5">DSM 22637</strain>
    </source>
</reference>
<proteinExistence type="predicted"/>
<dbReference type="OrthoDB" id="862563at2"/>
<sequence>MKKQYLIIIVFLLFLTSFNGFSQNNSVLINDTSDIENLSIYPNPVSQGKVYINTVNNSQKKIEIYNVLGKVILTVSISQNELNISKLKAGIYIIKITENNITATRKLIVK</sequence>
<dbReference type="RefSeq" id="WP_109681990.1">
    <property type="nucleotide sequence ID" value="NZ_QGGP01000003.1"/>
</dbReference>
<gene>
    <name evidence="4" type="ORF">LX78_01452</name>
</gene>
<dbReference type="EMBL" id="QGGP01000003">
    <property type="protein sequence ID" value="PWK18977.1"/>
    <property type="molecule type" value="Genomic_DNA"/>
</dbReference>
<evidence type="ECO:0000256" key="2">
    <source>
        <dbReference type="SAM" id="SignalP"/>
    </source>
</evidence>
<feature type="chain" id="PRO_5016354804" evidence="2">
    <location>
        <begin position="23"/>
        <end position="110"/>
    </location>
</feature>
<keyword evidence="1 2" id="KW-0732">Signal</keyword>
<dbReference type="NCBIfam" id="TIGR04183">
    <property type="entry name" value="Por_Secre_tail"/>
    <property type="match status" value="1"/>
</dbReference>
<comment type="caution">
    <text evidence="4">The sequence shown here is derived from an EMBL/GenBank/DDBJ whole genome shotgun (WGS) entry which is preliminary data.</text>
</comment>
<keyword evidence="5" id="KW-1185">Reference proteome</keyword>
<evidence type="ECO:0000313" key="5">
    <source>
        <dbReference type="Proteomes" id="UP000245430"/>
    </source>
</evidence>
<dbReference type="Pfam" id="PF18962">
    <property type="entry name" value="Por_Secre_tail"/>
    <property type="match status" value="1"/>
</dbReference>
<evidence type="ECO:0000259" key="3">
    <source>
        <dbReference type="Pfam" id="PF18962"/>
    </source>
</evidence>
<protein>
    <submittedName>
        <fullName evidence="4">Putative secreted protein (Por secretion system target)</fullName>
    </submittedName>
</protein>
<dbReference type="AlphaFoldDB" id="A0A316DLA7"/>
<organism evidence="4 5">
    <name type="scientific">Xanthomarina spongicola</name>
    <dbReference type="NCBI Taxonomy" id="570520"/>
    <lineage>
        <taxon>Bacteria</taxon>
        <taxon>Pseudomonadati</taxon>
        <taxon>Bacteroidota</taxon>
        <taxon>Flavobacteriia</taxon>
        <taxon>Flavobacteriales</taxon>
        <taxon>Flavobacteriaceae</taxon>
        <taxon>Xanthomarina</taxon>
    </lineage>
</organism>
<feature type="domain" description="Secretion system C-terminal sorting" evidence="3">
    <location>
        <begin position="40"/>
        <end position="109"/>
    </location>
</feature>
<name>A0A316DLA7_9FLAO</name>
<dbReference type="InterPro" id="IPR026444">
    <property type="entry name" value="Secre_tail"/>
</dbReference>
<accession>A0A316DLA7</accession>
<evidence type="ECO:0000313" key="4">
    <source>
        <dbReference type="EMBL" id="PWK18977.1"/>
    </source>
</evidence>
<dbReference type="Proteomes" id="UP000245430">
    <property type="component" value="Unassembled WGS sequence"/>
</dbReference>
<evidence type="ECO:0000256" key="1">
    <source>
        <dbReference type="ARBA" id="ARBA00022729"/>
    </source>
</evidence>